<dbReference type="PANTHER" id="PTHR39335:SF1">
    <property type="entry name" value="BLL4220 PROTEIN"/>
    <property type="match status" value="1"/>
</dbReference>
<feature type="compositionally biased region" description="Low complexity" evidence="1">
    <location>
        <begin position="42"/>
        <end position="57"/>
    </location>
</feature>
<keyword evidence="2" id="KW-0732">Signal</keyword>
<evidence type="ECO:0000313" key="3">
    <source>
        <dbReference type="EMBL" id="MFC5642260.1"/>
    </source>
</evidence>
<accession>A0ABW0VAA8</accession>
<dbReference type="EMBL" id="JBHSOC010000018">
    <property type="protein sequence ID" value="MFC5642260.1"/>
    <property type="molecule type" value="Genomic_DNA"/>
</dbReference>
<dbReference type="PROSITE" id="PS51257">
    <property type="entry name" value="PROKAR_LIPOPROTEIN"/>
    <property type="match status" value="1"/>
</dbReference>
<evidence type="ECO:0008006" key="5">
    <source>
        <dbReference type="Google" id="ProtNLM"/>
    </source>
</evidence>
<proteinExistence type="predicted"/>
<sequence length="181" mass="17976">MRRLVWAAGLLPALALGAAACGGSGGSKAAPEPATPSPPAVSSPAPGSQSSGQSSGQAAATGTLVAVNGSKLGMILTDSQGRTLYLFEKDSATMSACDGACATAWPPLTTTGTPQAGAGVSAADLGTLTRADHSVEVTYHGHPLYYYSGDQRAGDTNGEGSTAFGASWYVLNPSGNKIDND</sequence>
<evidence type="ECO:0000313" key="4">
    <source>
        <dbReference type="Proteomes" id="UP001596066"/>
    </source>
</evidence>
<keyword evidence="4" id="KW-1185">Reference proteome</keyword>
<feature type="region of interest" description="Disordered" evidence="1">
    <location>
        <begin position="25"/>
        <end position="57"/>
    </location>
</feature>
<name>A0ABW0VAA8_9ACTN</name>
<dbReference type="Proteomes" id="UP001596066">
    <property type="component" value="Unassembled WGS sequence"/>
</dbReference>
<organism evidence="3 4">
    <name type="scientific">Kitasatospora cinereorecta</name>
    <dbReference type="NCBI Taxonomy" id="285560"/>
    <lineage>
        <taxon>Bacteria</taxon>
        <taxon>Bacillati</taxon>
        <taxon>Actinomycetota</taxon>
        <taxon>Actinomycetes</taxon>
        <taxon>Kitasatosporales</taxon>
        <taxon>Streptomycetaceae</taxon>
        <taxon>Kitasatospora</taxon>
    </lineage>
</organism>
<dbReference type="PANTHER" id="PTHR39335">
    <property type="entry name" value="BLL4220 PROTEIN"/>
    <property type="match status" value="1"/>
</dbReference>
<evidence type="ECO:0000256" key="1">
    <source>
        <dbReference type="SAM" id="MobiDB-lite"/>
    </source>
</evidence>
<dbReference type="InterPro" id="IPR005297">
    <property type="entry name" value="Lipoprotein_repeat"/>
</dbReference>
<feature type="signal peptide" evidence="2">
    <location>
        <begin position="1"/>
        <end position="29"/>
    </location>
</feature>
<feature type="chain" id="PRO_5045889186" description="Lipoprotein" evidence="2">
    <location>
        <begin position="30"/>
        <end position="181"/>
    </location>
</feature>
<gene>
    <name evidence="3" type="ORF">ACFPZF_12990</name>
</gene>
<reference evidence="4" key="1">
    <citation type="journal article" date="2019" name="Int. J. Syst. Evol. Microbiol.">
        <title>The Global Catalogue of Microorganisms (GCM) 10K type strain sequencing project: providing services to taxonomists for standard genome sequencing and annotation.</title>
        <authorList>
            <consortium name="The Broad Institute Genomics Platform"/>
            <consortium name="The Broad Institute Genome Sequencing Center for Infectious Disease"/>
            <person name="Wu L."/>
            <person name="Ma J."/>
        </authorList>
    </citation>
    <scope>NUCLEOTIDE SEQUENCE [LARGE SCALE GENOMIC DNA]</scope>
    <source>
        <strain evidence="4">CGMCC 4.1622</strain>
    </source>
</reference>
<evidence type="ECO:0000256" key="2">
    <source>
        <dbReference type="SAM" id="SignalP"/>
    </source>
</evidence>
<dbReference type="Pfam" id="PF03640">
    <property type="entry name" value="Lipoprotein_15"/>
    <property type="match status" value="2"/>
</dbReference>
<protein>
    <recommendedName>
        <fullName evidence="5">Lipoprotein</fullName>
    </recommendedName>
</protein>
<comment type="caution">
    <text evidence="3">The sequence shown here is derived from an EMBL/GenBank/DDBJ whole genome shotgun (WGS) entry which is preliminary data.</text>
</comment>
<dbReference type="RefSeq" id="WP_346143673.1">
    <property type="nucleotide sequence ID" value="NZ_BAAAUA010000014.1"/>
</dbReference>